<keyword evidence="1" id="KW-0472">Membrane</keyword>
<keyword evidence="3" id="KW-1185">Reference proteome</keyword>
<dbReference type="eggNOG" id="COG0457">
    <property type="taxonomic scope" value="Bacteria"/>
</dbReference>
<dbReference type="OrthoDB" id="486403at2"/>
<dbReference type="Proteomes" id="UP000002384">
    <property type="component" value="Chromosome"/>
</dbReference>
<accession>B7KK95</accession>
<protein>
    <submittedName>
        <fullName evidence="2">Uncharacterized protein</fullName>
    </submittedName>
</protein>
<evidence type="ECO:0000313" key="2">
    <source>
        <dbReference type="EMBL" id="ACK70980.1"/>
    </source>
</evidence>
<dbReference type="KEGG" id="cyc:PCC7424_2564"/>
<dbReference type="RefSeq" id="WP_015954583.1">
    <property type="nucleotide sequence ID" value="NC_011729.1"/>
</dbReference>
<evidence type="ECO:0000313" key="3">
    <source>
        <dbReference type="Proteomes" id="UP000002384"/>
    </source>
</evidence>
<dbReference type="HOGENOM" id="CLU_176870_0_0_3"/>
<feature type="transmembrane region" description="Helical" evidence="1">
    <location>
        <begin position="6"/>
        <end position="24"/>
    </location>
</feature>
<dbReference type="AlphaFoldDB" id="B7KK95"/>
<evidence type="ECO:0000256" key="1">
    <source>
        <dbReference type="SAM" id="Phobius"/>
    </source>
</evidence>
<reference evidence="3" key="1">
    <citation type="journal article" date="2011" name="MBio">
        <title>Novel metabolic attributes of the genus Cyanothece, comprising a group of unicellular nitrogen-fixing Cyanobacteria.</title>
        <authorList>
            <person name="Bandyopadhyay A."/>
            <person name="Elvitigala T."/>
            <person name="Welsh E."/>
            <person name="Stockel J."/>
            <person name="Liberton M."/>
            <person name="Min H."/>
            <person name="Sherman L.A."/>
            <person name="Pakrasi H.B."/>
        </authorList>
    </citation>
    <scope>NUCLEOTIDE SEQUENCE [LARGE SCALE GENOMIC DNA]</scope>
    <source>
        <strain evidence="3">PCC 7424</strain>
    </source>
</reference>
<dbReference type="EMBL" id="CP001291">
    <property type="protein sequence ID" value="ACK70980.1"/>
    <property type="molecule type" value="Genomic_DNA"/>
</dbReference>
<keyword evidence="1" id="KW-1133">Transmembrane helix</keyword>
<organism evidence="2 3">
    <name type="scientific">Gloeothece citriformis (strain PCC 7424)</name>
    <name type="common">Cyanothece sp. (strain PCC 7424)</name>
    <dbReference type="NCBI Taxonomy" id="65393"/>
    <lineage>
        <taxon>Bacteria</taxon>
        <taxon>Bacillati</taxon>
        <taxon>Cyanobacteriota</taxon>
        <taxon>Cyanophyceae</taxon>
        <taxon>Oscillatoriophycideae</taxon>
        <taxon>Chroococcales</taxon>
        <taxon>Aphanothecaceae</taxon>
        <taxon>Gloeothece</taxon>
        <taxon>Gloeothece citriformis</taxon>
    </lineage>
</organism>
<dbReference type="STRING" id="65393.PCC7424_2564"/>
<sequence>MIEFLLVGLSLLIFVSLFYFLVKFQQEIQKQNLKTNKSLYWRSSPNFSQKSQPKNIHLESKLLQMVGGKRDIAQRLVDNIKRKNPRRNEKWCWEKAIYDLERDRQ</sequence>
<gene>
    <name evidence="2" type="ordered locus">PCC7424_2564</name>
</gene>
<keyword evidence="1" id="KW-0812">Transmembrane</keyword>
<name>B7KK95_GLOC7</name>
<proteinExistence type="predicted"/>